<gene>
    <name evidence="1" type="ORF">DBZ36_10560</name>
</gene>
<protein>
    <recommendedName>
        <fullName evidence="3">Solute-binding protein family 3/N-terminal domain-containing protein</fullName>
    </recommendedName>
</protein>
<keyword evidence="2" id="KW-1185">Reference proteome</keyword>
<accession>A0A420EDR8</accession>
<name>A0A420EDR8_9ALTE</name>
<reference evidence="1 2" key="1">
    <citation type="submission" date="2018-09" db="EMBL/GenBank/DDBJ databases">
        <authorList>
            <person name="Wang Z."/>
        </authorList>
    </citation>
    <scope>NUCLEOTIDE SEQUENCE [LARGE SCALE GENOMIC DNA]</scope>
    <source>
        <strain evidence="1 2">ALS 81</strain>
    </source>
</reference>
<sequence length="206" mass="23236">MNPAFAQTKLRFTISPAAKYLPQQIAKAELAITQAGFTSEIVELPARQALSYVLKGQFDGSLMRHPEAQPVKSELVQVPDPIDQIDYWMATRSGRTCPKNKTELWANWRPISVRGILIFEAIFKPSQLPAIEVETVRDAFASLLTNKGDFIALPKTFELESLKHLDNALQFCFSEAIYSSPLYIYLHPRHREIAVLIAAQLKLIKP</sequence>
<dbReference type="SUPFAM" id="SSF53850">
    <property type="entry name" value="Periplasmic binding protein-like II"/>
    <property type="match status" value="1"/>
</dbReference>
<comment type="caution">
    <text evidence="1">The sequence shown here is derived from an EMBL/GenBank/DDBJ whole genome shotgun (WGS) entry which is preliminary data.</text>
</comment>
<proteinExistence type="predicted"/>
<dbReference type="Proteomes" id="UP000286482">
    <property type="component" value="Unassembled WGS sequence"/>
</dbReference>
<evidence type="ECO:0000313" key="1">
    <source>
        <dbReference type="EMBL" id="RKF18825.1"/>
    </source>
</evidence>
<evidence type="ECO:0008006" key="3">
    <source>
        <dbReference type="Google" id="ProtNLM"/>
    </source>
</evidence>
<dbReference type="AlphaFoldDB" id="A0A420EDR8"/>
<organism evidence="1 2">
    <name type="scientific">Alginatibacterium sediminis</name>
    <dbReference type="NCBI Taxonomy" id="2164068"/>
    <lineage>
        <taxon>Bacteria</taxon>
        <taxon>Pseudomonadati</taxon>
        <taxon>Pseudomonadota</taxon>
        <taxon>Gammaproteobacteria</taxon>
        <taxon>Alteromonadales</taxon>
        <taxon>Alteromonadaceae</taxon>
        <taxon>Alginatibacterium</taxon>
    </lineage>
</organism>
<dbReference type="EMBL" id="RAQO01000005">
    <property type="protein sequence ID" value="RKF18825.1"/>
    <property type="molecule type" value="Genomic_DNA"/>
</dbReference>
<evidence type="ECO:0000313" key="2">
    <source>
        <dbReference type="Proteomes" id="UP000286482"/>
    </source>
</evidence>